<protein>
    <recommendedName>
        <fullName evidence="1">Peptidase S33 tripeptidyl aminopeptidase-like C-terminal domain-containing protein</fullName>
    </recommendedName>
</protein>
<gene>
    <name evidence="2" type="ORF">GCM10025868_35640</name>
</gene>
<sequence>MVLDGVVDPKRVWYQANLDQDPAFEHAIRVWFAWVARYDSVYRLGKTEAAVRKRWYAEQDALRRRPAGGDIGPAEWTDLFVSAAYYQSTWTDEAALFASWVHDRDVDVLRYTYQTSDDYGDDNGFAVYNAVQCTDAKAPTKWRTWRTDAKRVAARSPFLTYSNLWFNAPCHSWPVRAGTPSKVDGRRAPKILLVNQTGDAATPYAGAKVVRRLFPRSVLLAEPGGTTHAGSLGGNRCTDDVVARYLKTGATVRRHRGTGADVTCAPLPKPTPSRVQVTELGRSARTPAPASDPFSLQAVLQAAQAPR</sequence>
<organism evidence="2 3">
    <name type="scientific">Angustibacter aerolatus</name>
    <dbReference type="NCBI Taxonomy" id="1162965"/>
    <lineage>
        <taxon>Bacteria</taxon>
        <taxon>Bacillati</taxon>
        <taxon>Actinomycetota</taxon>
        <taxon>Actinomycetes</taxon>
        <taxon>Kineosporiales</taxon>
        <taxon>Kineosporiaceae</taxon>
    </lineage>
</organism>
<reference evidence="3" key="1">
    <citation type="journal article" date="2019" name="Int. J. Syst. Evol. Microbiol.">
        <title>The Global Catalogue of Microorganisms (GCM) 10K type strain sequencing project: providing services to taxonomists for standard genome sequencing and annotation.</title>
        <authorList>
            <consortium name="The Broad Institute Genomics Platform"/>
            <consortium name="The Broad Institute Genome Sequencing Center for Infectious Disease"/>
            <person name="Wu L."/>
            <person name="Ma J."/>
        </authorList>
    </citation>
    <scope>NUCLEOTIDE SEQUENCE [LARGE SCALE GENOMIC DNA]</scope>
    <source>
        <strain evidence="3">NBRC 108730</strain>
    </source>
</reference>
<keyword evidence="3" id="KW-1185">Reference proteome</keyword>
<dbReference type="EMBL" id="BSUZ01000001">
    <property type="protein sequence ID" value="GMA88314.1"/>
    <property type="molecule type" value="Genomic_DNA"/>
</dbReference>
<comment type="caution">
    <text evidence="2">The sequence shown here is derived from an EMBL/GenBank/DDBJ whole genome shotgun (WGS) entry which is preliminary data.</text>
</comment>
<proteinExistence type="predicted"/>
<evidence type="ECO:0000259" key="1">
    <source>
        <dbReference type="Pfam" id="PF08386"/>
    </source>
</evidence>
<dbReference type="InterPro" id="IPR013595">
    <property type="entry name" value="Pept_S33_TAP-like_C"/>
</dbReference>
<accession>A0ABQ6JLV3</accession>
<evidence type="ECO:0000313" key="3">
    <source>
        <dbReference type="Proteomes" id="UP001157017"/>
    </source>
</evidence>
<dbReference type="Pfam" id="PF08386">
    <property type="entry name" value="Abhydrolase_4"/>
    <property type="match status" value="1"/>
</dbReference>
<evidence type="ECO:0000313" key="2">
    <source>
        <dbReference type="EMBL" id="GMA88314.1"/>
    </source>
</evidence>
<feature type="domain" description="Peptidase S33 tripeptidyl aminopeptidase-like C-terminal" evidence="1">
    <location>
        <begin position="161"/>
        <end position="252"/>
    </location>
</feature>
<dbReference type="Proteomes" id="UP001157017">
    <property type="component" value="Unassembled WGS sequence"/>
</dbReference>
<name>A0ABQ6JLV3_9ACTN</name>